<accession>A0A1M6NHJ5</accession>
<dbReference type="PRINTS" id="PR00099">
    <property type="entry name" value="CPSGATASE"/>
</dbReference>
<evidence type="ECO:0000313" key="4">
    <source>
        <dbReference type="Proteomes" id="UP000184016"/>
    </source>
</evidence>
<dbReference type="GO" id="GO:0000162">
    <property type="term" value="P:L-tryptophan biosynthetic process"/>
    <property type="evidence" value="ECO:0007669"/>
    <property type="project" value="TreeGrafter"/>
</dbReference>
<sequence length="185" mass="20132">MLLVIDNFDSFTYNLVHYCGELGADIIVRRNDTPLHELKNLSPSQIIISPGPCTPTEAGISVEAIQYFSGRIPVLGVCLGHQALGQAFGAEVVRAPLCMHGKTSPIHHQQDHLFAQIPSPFLATRYHSLVVRRDTLPDSFSVTATADGLIMAMRHQPSGAVGVQFHPESILTEHGKQILANFLAS</sequence>
<dbReference type="PROSITE" id="PS51273">
    <property type="entry name" value="GATASE_TYPE_1"/>
    <property type="match status" value="1"/>
</dbReference>
<dbReference type="InterPro" id="IPR006221">
    <property type="entry name" value="TrpG/PapA_dom"/>
</dbReference>
<dbReference type="SUPFAM" id="SSF52317">
    <property type="entry name" value="Class I glutamine amidotransferase-like"/>
    <property type="match status" value="1"/>
</dbReference>
<dbReference type="Pfam" id="PF00117">
    <property type="entry name" value="GATase"/>
    <property type="match status" value="1"/>
</dbReference>
<dbReference type="AlphaFoldDB" id="A0A1M6NHJ5"/>
<dbReference type="PRINTS" id="PR00096">
    <property type="entry name" value="GATASE"/>
</dbReference>
<dbReference type="GO" id="GO:0004049">
    <property type="term" value="F:anthranilate synthase activity"/>
    <property type="evidence" value="ECO:0007669"/>
    <property type="project" value="TreeGrafter"/>
</dbReference>
<dbReference type="CDD" id="cd01743">
    <property type="entry name" value="GATase1_Anthranilate_Synthase"/>
    <property type="match status" value="1"/>
</dbReference>
<dbReference type="PANTHER" id="PTHR43418">
    <property type="entry name" value="MULTIFUNCTIONAL TRYPTOPHAN BIOSYNTHESIS PROTEIN-RELATED"/>
    <property type="match status" value="1"/>
</dbReference>
<dbReference type="STRING" id="1830138.SAMN05443507_10648"/>
<keyword evidence="1" id="KW-0315">Glutamine amidotransferase</keyword>
<dbReference type="EMBL" id="FRAF01000006">
    <property type="protein sequence ID" value="SHJ95208.1"/>
    <property type="molecule type" value="Genomic_DNA"/>
</dbReference>
<protein>
    <submittedName>
        <fullName evidence="3">Anthranilate synthase component 2/para-aminobenzoate synthetase component 2</fullName>
    </submittedName>
</protein>
<dbReference type="FunFam" id="3.40.50.880:FF:000003">
    <property type="entry name" value="Anthranilate synthase component II"/>
    <property type="match status" value="1"/>
</dbReference>
<keyword evidence="4" id="KW-1185">Reference proteome</keyword>
<evidence type="ECO:0000313" key="3">
    <source>
        <dbReference type="EMBL" id="SHJ95208.1"/>
    </source>
</evidence>
<evidence type="ECO:0000256" key="1">
    <source>
        <dbReference type="ARBA" id="ARBA00022962"/>
    </source>
</evidence>
<dbReference type="InterPro" id="IPR017926">
    <property type="entry name" value="GATASE"/>
</dbReference>
<feature type="domain" description="Glutamine amidotransferase" evidence="2">
    <location>
        <begin position="3"/>
        <end position="183"/>
    </location>
</feature>
<proteinExistence type="predicted"/>
<dbReference type="InterPro" id="IPR050472">
    <property type="entry name" value="Anth_synth/Amidotransfase"/>
</dbReference>
<gene>
    <name evidence="3" type="ORF">SAMN05443507_10648</name>
</gene>
<dbReference type="PRINTS" id="PR00097">
    <property type="entry name" value="ANTSNTHASEII"/>
</dbReference>
<dbReference type="PANTHER" id="PTHR43418:SF4">
    <property type="entry name" value="MULTIFUNCTIONAL TRYPTOPHAN BIOSYNTHESIS PROTEIN"/>
    <property type="match status" value="1"/>
</dbReference>
<organism evidence="3 4">
    <name type="scientific">Alicyclobacillus tolerans</name>
    <dbReference type="NCBI Taxonomy" id="90970"/>
    <lineage>
        <taxon>Bacteria</taxon>
        <taxon>Bacillati</taxon>
        <taxon>Bacillota</taxon>
        <taxon>Bacilli</taxon>
        <taxon>Bacillales</taxon>
        <taxon>Alicyclobacillaceae</taxon>
        <taxon>Alicyclobacillus</taxon>
    </lineage>
</organism>
<dbReference type="GO" id="GO:0005829">
    <property type="term" value="C:cytosol"/>
    <property type="evidence" value="ECO:0007669"/>
    <property type="project" value="TreeGrafter"/>
</dbReference>
<reference evidence="4" key="1">
    <citation type="submission" date="2016-11" db="EMBL/GenBank/DDBJ databases">
        <authorList>
            <person name="Varghese N."/>
            <person name="Submissions S."/>
        </authorList>
    </citation>
    <scope>NUCLEOTIDE SEQUENCE [LARGE SCALE GENOMIC DNA]</scope>
    <source>
        <strain evidence="4">USBA-503</strain>
    </source>
</reference>
<dbReference type="InterPro" id="IPR029062">
    <property type="entry name" value="Class_I_gatase-like"/>
</dbReference>
<evidence type="ECO:0000259" key="2">
    <source>
        <dbReference type="Pfam" id="PF00117"/>
    </source>
</evidence>
<name>A0A1M6NHJ5_9BACL</name>
<dbReference type="NCBIfam" id="TIGR00566">
    <property type="entry name" value="trpG_papA"/>
    <property type="match status" value="1"/>
</dbReference>
<dbReference type="OrthoDB" id="9804328at2"/>
<dbReference type="RefSeq" id="WP_072873407.1">
    <property type="nucleotide sequence ID" value="NZ_FRAF01000006.1"/>
</dbReference>
<dbReference type="Proteomes" id="UP000184016">
    <property type="component" value="Unassembled WGS sequence"/>
</dbReference>
<dbReference type="Gene3D" id="3.40.50.880">
    <property type="match status" value="1"/>
</dbReference>